<dbReference type="InterPro" id="IPR020846">
    <property type="entry name" value="MFS_dom"/>
</dbReference>
<gene>
    <name evidence="9" type="ORF">GCM10009759_45630</name>
</gene>
<keyword evidence="10" id="KW-1185">Reference proteome</keyword>
<dbReference type="Gene3D" id="1.20.1250.20">
    <property type="entry name" value="MFS general substrate transporter like domains"/>
    <property type="match status" value="1"/>
</dbReference>
<dbReference type="PANTHER" id="PTHR23517">
    <property type="entry name" value="RESISTANCE PROTEIN MDTM, PUTATIVE-RELATED-RELATED"/>
    <property type="match status" value="1"/>
</dbReference>
<dbReference type="Pfam" id="PF07690">
    <property type="entry name" value="MFS_1"/>
    <property type="match status" value="1"/>
</dbReference>
<name>A0ABN2X9Q7_9ACTN</name>
<evidence type="ECO:0000256" key="4">
    <source>
        <dbReference type="ARBA" id="ARBA00022692"/>
    </source>
</evidence>
<dbReference type="SUPFAM" id="SSF103473">
    <property type="entry name" value="MFS general substrate transporter"/>
    <property type="match status" value="1"/>
</dbReference>
<organism evidence="9 10">
    <name type="scientific">Kitasatospora saccharophila</name>
    <dbReference type="NCBI Taxonomy" id="407973"/>
    <lineage>
        <taxon>Bacteria</taxon>
        <taxon>Bacillati</taxon>
        <taxon>Actinomycetota</taxon>
        <taxon>Actinomycetes</taxon>
        <taxon>Kitasatosporales</taxon>
        <taxon>Streptomycetaceae</taxon>
        <taxon>Kitasatospora</taxon>
    </lineage>
</organism>
<feature type="transmembrane region" description="Helical" evidence="7">
    <location>
        <begin position="47"/>
        <end position="68"/>
    </location>
</feature>
<accession>A0ABN2X9Q7</accession>
<evidence type="ECO:0000256" key="3">
    <source>
        <dbReference type="ARBA" id="ARBA00022475"/>
    </source>
</evidence>
<comment type="caution">
    <text evidence="9">The sequence shown here is derived from an EMBL/GenBank/DDBJ whole genome shotgun (WGS) entry which is preliminary data.</text>
</comment>
<feature type="transmembrane region" description="Helical" evidence="7">
    <location>
        <begin position="104"/>
        <end position="124"/>
    </location>
</feature>
<evidence type="ECO:0000256" key="1">
    <source>
        <dbReference type="ARBA" id="ARBA00004651"/>
    </source>
</evidence>
<evidence type="ECO:0000256" key="7">
    <source>
        <dbReference type="SAM" id="Phobius"/>
    </source>
</evidence>
<keyword evidence="2" id="KW-0813">Transport</keyword>
<proteinExistence type="predicted"/>
<protein>
    <submittedName>
        <fullName evidence="9">MFS transporter</fullName>
    </submittedName>
</protein>
<evidence type="ECO:0000313" key="10">
    <source>
        <dbReference type="Proteomes" id="UP001500897"/>
    </source>
</evidence>
<feature type="transmembrane region" description="Helical" evidence="7">
    <location>
        <begin position="80"/>
        <end position="98"/>
    </location>
</feature>
<feature type="transmembrane region" description="Helical" evidence="7">
    <location>
        <begin position="381"/>
        <end position="399"/>
    </location>
</feature>
<dbReference type="EMBL" id="BAAANS010000031">
    <property type="protein sequence ID" value="GAA2106945.1"/>
    <property type="molecule type" value="Genomic_DNA"/>
</dbReference>
<dbReference type="PROSITE" id="PS50850">
    <property type="entry name" value="MFS"/>
    <property type="match status" value="1"/>
</dbReference>
<evidence type="ECO:0000256" key="2">
    <source>
        <dbReference type="ARBA" id="ARBA00022448"/>
    </source>
</evidence>
<dbReference type="InterPro" id="IPR050171">
    <property type="entry name" value="MFS_Transporters"/>
</dbReference>
<reference evidence="9 10" key="1">
    <citation type="journal article" date="2019" name="Int. J. Syst. Evol. Microbiol.">
        <title>The Global Catalogue of Microorganisms (GCM) 10K type strain sequencing project: providing services to taxonomists for standard genome sequencing and annotation.</title>
        <authorList>
            <consortium name="The Broad Institute Genomics Platform"/>
            <consortium name="The Broad Institute Genome Sequencing Center for Infectious Disease"/>
            <person name="Wu L."/>
            <person name="Ma J."/>
        </authorList>
    </citation>
    <scope>NUCLEOTIDE SEQUENCE [LARGE SCALE GENOMIC DNA]</scope>
    <source>
        <strain evidence="9 10">JCM 14559</strain>
    </source>
</reference>
<evidence type="ECO:0000313" key="9">
    <source>
        <dbReference type="EMBL" id="GAA2106945.1"/>
    </source>
</evidence>
<comment type="subcellular location">
    <subcellularLocation>
        <location evidence="1">Cell membrane</location>
        <topology evidence="1">Multi-pass membrane protein</topology>
    </subcellularLocation>
</comment>
<dbReference type="RefSeq" id="WP_344554425.1">
    <property type="nucleotide sequence ID" value="NZ_BAAANS010000031.1"/>
</dbReference>
<feature type="transmembrane region" description="Helical" evidence="7">
    <location>
        <begin position="354"/>
        <end position="375"/>
    </location>
</feature>
<feature type="transmembrane region" description="Helical" evidence="7">
    <location>
        <begin position="212"/>
        <end position="235"/>
    </location>
</feature>
<dbReference type="Proteomes" id="UP001500897">
    <property type="component" value="Unassembled WGS sequence"/>
</dbReference>
<feature type="transmembrane region" description="Helical" evidence="7">
    <location>
        <begin position="136"/>
        <end position="159"/>
    </location>
</feature>
<feature type="transmembrane region" description="Helical" evidence="7">
    <location>
        <begin position="255"/>
        <end position="274"/>
    </location>
</feature>
<sequence>MSLLRDVRALPALTKRLLLLAMINNLGTGLIMPFMVVYVHNVRGLDVTVATSAVAVSSVGVVLGAPLAGWLTDRRSPETAAVLHLSVQTAGIAAYAFADRGWEFIAAALVVGLGAGGGAAWGAMYSASAPAEVLPVVFTTNLTGANAASGLGALIGAALASVSHPATFRGLYLADAASCALVALGIAVGVRTGARSEDRDKRHSTDGASYAVVLRHPLFLAVLVLGGLLFLASYAQLESGLPVYLTTRGVVTSSGLGVLFAVNTVCVITSQLLLHRVLKRIRHTRAVTVAAVLWTGTWLLVPLASLAGRGLAALAVLVVAMGLFAVAETFYAAGMPVLVNALAPENARGRYNAAYSSVVSLGFVAGPFEAGAYAGGPSGTIFIEVLAIACAVVALAFGLSRHWFRNDAWCTDPDKATSVVTDESADRAAVS</sequence>
<keyword evidence="5 7" id="KW-1133">Transmembrane helix</keyword>
<dbReference type="InterPro" id="IPR036259">
    <property type="entry name" value="MFS_trans_sf"/>
</dbReference>
<evidence type="ECO:0000256" key="6">
    <source>
        <dbReference type="ARBA" id="ARBA00023136"/>
    </source>
</evidence>
<evidence type="ECO:0000256" key="5">
    <source>
        <dbReference type="ARBA" id="ARBA00022989"/>
    </source>
</evidence>
<evidence type="ECO:0000259" key="8">
    <source>
        <dbReference type="PROSITE" id="PS50850"/>
    </source>
</evidence>
<dbReference type="InterPro" id="IPR011701">
    <property type="entry name" value="MFS"/>
</dbReference>
<keyword evidence="6 7" id="KW-0472">Membrane</keyword>
<feature type="transmembrane region" description="Helical" evidence="7">
    <location>
        <begin position="286"/>
        <end position="305"/>
    </location>
</feature>
<feature type="transmembrane region" description="Helical" evidence="7">
    <location>
        <begin position="17"/>
        <end position="41"/>
    </location>
</feature>
<keyword evidence="4 7" id="KW-0812">Transmembrane</keyword>
<feature type="transmembrane region" description="Helical" evidence="7">
    <location>
        <begin position="171"/>
        <end position="191"/>
    </location>
</feature>
<dbReference type="PANTHER" id="PTHR23517:SF2">
    <property type="entry name" value="MULTIDRUG RESISTANCE PROTEIN MDTH"/>
    <property type="match status" value="1"/>
</dbReference>
<feature type="transmembrane region" description="Helical" evidence="7">
    <location>
        <begin position="311"/>
        <end position="333"/>
    </location>
</feature>
<feature type="domain" description="Major facilitator superfamily (MFS) profile" evidence="8">
    <location>
        <begin position="1"/>
        <end position="402"/>
    </location>
</feature>
<keyword evidence="3" id="KW-1003">Cell membrane</keyword>